<name>A0A177EF80_9MICR</name>
<protein>
    <recommendedName>
        <fullName evidence="3">phenylalanine--tRNA ligase</fullName>
        <ecNumber evidence="3">6.1.1.20</ecNumber>
    </recommendedName>
    <alternativeName>
        <fullName evidence="12">Phenylalanyl-tRNA synthetase alpha subunit</fullName>
    </alternativeName>
</protein>
<dbReference type="RefSeq" id="XP_067544297.1">
    <property type="nucleotide sequence ID" value="XM_067688200.1"/>
</dbReference>
<keyword evidence="11 14" id="KW-0030">Aminoacyl-tRNA synthetase</keyword>
<evidence type="ECO:0000256" key="7">
    <source>
        <dbReference type="ARBA" id="ARBA00022741"/>
    </source>
</evidence>
<dbReference type="InterPro" id="IPR045864">
    <property type="entry name" value="aa-tRNA-synth_II/BPL/LPL"/>
</dbReference>
<keyword evidence="4" id="KW-0963">Cytoplasm</keyword>
<keyword evidence="15" id="KW-1185">Reference proteome</keyword>
<evidence type="ECO:0000313" key="15">
    <source>
        <dbReference type="Proteomes" id="UP000185944"/>
    </source>
</evidence>
<dbReference type="GO" id="GO:0006432">
    <property type="term" value="P:phenylalanyl-tRNA aminoacylation"/>
    <property type="evidence" value="ECO:0007669"/>
    <property type="project" value="EnsemblFungi"/>
</dbReference>
<evidence type="ECO:0000256" key="11">
    <source>
        <dbReference type="ARBA" id="ARBA00023146"/>
    </source>
</evidence>
<dbReference type="GO" id="GO:0009328">
    <property type="term" value="C:phenylalanine-tRNA ligase complex"/>
    <property type="evidence" value="ECO:0007669"/>
    <property type="project" value="EnsemblFungi"/>
</dbReference>
<evidence type="ECO:0000256" key="8">
    <source>
        <dbReference type="ARBA" id="ARBA00022840"/>
    </source>
</evidence>
<keyword evidence="10" id="KW-0648">Protein biosynthesis</keyword>
<dbReference type="PANTHER" id="PTHR11538:SF40">
    <property type="entry name" value="PHENYLALANINE--TRNA LIGASE ALPHA SUBUNIT"/>
    <property type="match status" value="1"/>
</dbReference>
<keyword evidence="5" id="KW-0436">Ligase</keyword>
<accession>A0A177EF80</accession>
<dbReference type="AlphaFoldDB" id="A0A177EF80"/>
<dbReference type="Gene3D" id="1.10.10.2330">
    <property type="match status" value="1"/>
</dbReference>
<dbReference type="Proteomes" id="UP000185944">
    <property type="component" value="Unassembled WGS sequence"/>
</dbReference>
<dbReference type="GO" id="GO:0000049">
    <property type="term" value="F:tRNA binding"/>
    <property type="evidence" value="ECO:0007669"/>
    <property type="project" value="InterPro"/>
</dbReference>
<evidence type="ECO:0000313" key="14">
    <source>
        <dbReference type="EMBL" id="OAG29649.1"/>
    </source>
</evidence>
<dbReference type="GO" id="GO:0002161">
    <property type="term" value="F:aminoacyl-tRNA deacylase activity"/>
    <property type="evidence" value="ECO:0007669"/>
    <property type="project" value="EnsemblFungi"/>
</dbReference>
<dbReference type="GO" id="GO:0005524">
    <property type="term" value="F:ATP binding"/>
    <property type="evidence" value="ECO:0007669"/>
    <property type="project" value="UniProtKB-KW"/>
</dbReference>
<keyword evidence="7" id="KW-0547">Nucleotide-binding</keyword>
<dbReference type="NCBIfam" id="TIGR00468">
    <property type="entry name" value="pheS"/>
    <property type="match status" value="1"/>
</dbReference>
<dbReference type="VEuPathDB" id="MicrosporidiaDB:NEDG_00782"/>
<dbReference type="CDD" id="cd00496">
    <property type="entry name" value="PheRS_alpha_core"/>
    <property type="match status" value="1"/>
</dbReference>
<sequence>MVTPESIETDILSQLQTKEKVSTKELGGEYMAVIGAAKKLEAQERIHCHPVQYEEIALTEEGKTVVQEGSPEYILYALLCKGALSLAEVDQKYRETPAHSGLGEKSLSELIAKGRNNGLKEGIVAIKDGRISQKVEGVTDTVQRTLLQISSKELLAESVAPKELDLLKRRKFVSLKKTTHYDITKGPNFTRSGDLISDITTDMLFSLDLKDRLKKYNFSAVSTPSKFSGALHPLSLEREKMKKIFLEMGFKEMDASKYVESSFWNFDALFQPQRHPSRNEQDTFFLEHPSTAQDPPAEYLKKVEAIHKTGGYGSIGHQAPWSLEESRKNVLRTHTTAVTTRLLHKLAGTEDSGKFFSIDRVFRNESLDATHLAEFHQVEGIILGKGLTISHLMGFLQLFFQRLGIEKLKFKPAFNPYTEPSVEVFAYHEEMQKWMEIGNSGMFRPEMLLPMGFAEDIRVIGWGISLERPVMISRQMKNIRDLVGHKVDLEFIRSGLTANK</sequence>
<dbReference type="OrthoDB" id="238316at2759"/>
<dbReference type="Gene3D" id="1.10.10.2320">
    <property type="match status" value="1"/>
</dbReference>
<dbReference type="InterPro" id="IPR004529">
    <property type="entry name" value="Phe-tRNA-synth_IIc_asu"/>
</dbReference>
<comment type="subcellular location">
    <subcellularLocation>
        <location evidence="1">Cytoplasm</location>
    </subcellularLocation>
</comment>
<dbReference type="STRING" id="1805483.A0A177EF80"/>
<dbReference type="SUPFAM" id="SSF55681">
    <property type="entry name" value="Class II aaRS and biotin synthetases"/>
    <property type="match status" value="1"/>
</dbReference>
<keyword evidence="6" id="KW-0479">Metal-binding</keyword>
<evidence type="ECO:0000256" key="1">
    <source>
        <dbReference type="ARBA" id="ARBA00004496"/>
    </source>
</evidence>
<dbReference type="Gene3D" id="3.30.930.10">
    <property type="entry name" value="Bira Bifunctional Protein, Domain 2"/>
    <property type="match status" value="1"/>
</dbReference>
<reference evidence="14 15" key="1">
    <citation type="submission" date="2016-02" db="EMBL/GenBank/DDBJ databases">
        <title>Discovery of a natural microsporidian pathogen with a broad tissue tropism in Caenorhabditis elegans.</title>
        <authorList>
            <person name="Luallen R.J."/>
            <person name="Reinke A.W."/>
            <person name="Tong L."/>
            <person name="Botts M.R."/>
            <person name="Felix M.-A."/>
            <person name="Troemel E.R."/>
        </authorList>
    </citation>
    <scope>NUCLEOTIDE SEQUENCE [LARGE SCALE GENOMIC DNA]</scope>
    <source>
        <strain evidence="14 15">JUm2807</strain>
    </source>
</reference>
<evidence type="ECO:0000256" key="12">
    <source>
        <dbReference type="ARBA" id="ARBA00030612"/>
    </source>
</evidence>
<evidence type="ECO:0000256" key="9">
    <source>
        <dbReference type="ARBA" id="ARBA00022842"/>
    </source>
</evidence>
<feature type="domain" description="Aminoacyl-transfer RNA synthetases class-II family profile" evidence="13">
    <location>
        <begin position="241"/>
        <end position="472"/>
    </location>
</feature>
<proteinExistence type="inferred from homology"/>
<dbReference type="GO" id="GO:0004826">
    <property type="term" value="F:phenylalanine-tRNA ligase activity"/>
    <property type="evidence" value="ECO:0007669"/>
    <property type="project" value="UniProtKB-EC"/>
</dbReference>
<evidence type="ECO:0000256" key="4">
    <source>
        <dbReference type="ARBA" id="ARBA00022490"/>
    </source>
</evidence>
<dbReference type="InterPro" id="IPR002319">
    <property type="entry name" value="Phenylalanyl-tRNA_Synthase"/>
</dbReference>
<organism evidence="14 15">
    <name type="scientific">Nematocida displodere</name>
    <dbReference type="NCBI Taxonomy" id="1805483"/>
    <lineage>
        <taxon>Eukaryota</taxon>
        <taxon>Fungi</taxon>
        <taxon>Fungi incertae sedis</taxon>
        <taxon>Microsporidia</taxon>
        <taxon>Nematocida</taxon>
    </lineage>
</organism>
<evidence type="ECO:0000256" key="5">
    <source>
        <dbReference type="ARBA" id="ARBA00022598"/>
    </source>
</evidence>
<evidence type="ECO:0000256" key="3">
    <source>
        <dbReference type="ARBA" id="ARBA00012814"/>
    </source>
</evidence>
<dbReference type="InterPro" id="IPR006195">
    <property type="entry name" value="aa-tRNA-synth_II"/>
</dbReference>
<dbReference type="EC" id="6.1.1.20" evidence="3"/>
<dbReference type="PROSITE" id="PS50862">
    <property type="entry name" value="AA_TRNA_LIGASE_II"/>
    <property type="match status" value="1"/>
</dbReference>
<comment type="similarity">
    <text evidence="2">Belongs to the class-II aminoacyl-tRNA synthetase family. Phe-tRNA synthetase alpha subunit type 2 subfamily.</text>
</comment>
<evidence type="ECO:0000259" key="13">
    <source>
        <dbReference type="PROSITE" id="PS50862"/>
    </source>
</evidence>
<dbReference type="Gene3D" id="3.30.1370.240">
    <property type="match status" value="1"/>
</dbReference>
<dbReference type="NCBIfam" id="NF003210">
    <property type="entry name" value="PRK04172.1"/>
    <property type="match status" value="1"/>
</dbReference>
<evidence type="ECO:0000256" key="6">
    <source>
        <dbReference type="ARBA" id="ARBA00022723"/>
    </source>
</evidence>
<dbReference type="PANTHER" id="PTHR11538">
    <property type="entry name" value="PHENYLALANYL-TRNA SYNTHETASE"/>
    <property type="match status" value="1"/>
</dbReference>
<keyword evidence="9" id="KW-0460">Magnesium</keyword>
<dbReference type="GO" id="GO:0046872">
    <property type="term" value="F:metal ion binding"/>
    <property type="evidence" value="ECO:0007669"/>
    <property type="project" value="UniProtKB-KW"/>
</dbReference>
<evidence type="ECO:0000256" key="10">
    <source>
        <dbReference type="ARBA" id="ARBA00022917"/>
    </source>
</evidence>
<gene>
    <name evidence="14" type="ORF">NEDG_00782</name>
</gene>
<keyword evidence="8" id="KW-0067">ATP-binding</keyword>
<dbReference type="EMBL" id="LTDL01000040">
    <property type="protein sequence ID" value="OAG29649.1"/>
    <property type="molecule type" value="Genomic_DNA"/>
</dbReference>
<evidence type="ECO:0000256" key="2">
    <source>
        <dbReference type="ARBA" id="ARBA00006703"/>
    </source>
</evidence>
<comment type="caution">
    <text evidence="14">The sequence shown here is derived from an EMBL/GenBank/DDBJ whole genome shotgun (WGS) entry which is preliminary data.</text>
</comment>
<dbReference type="GO" id="GO:0005829">
    <property type="term" value="C:cytosol"/>
    <property type="evidence" value="ECO:0007669"/>
    <property type="project" value="TreeGrafter"/>
</dbReference>
<dbReference type="Pfam" id="PF01409">
    <property type="entry name" value="tRNA-synt_2d"/>
    <property type="match status" value="1"/>
</dbReference>
<dbReference type="GeneID" id="93647132"/>